<evidence type="ECO:0000313" key="2">
    <source>
        <dbReference type="EMBL" id="PJA45568.1"/>
    </source>
</evidence>
<dbReference type="InterPro" id="IPR012902">
    <property type="entry name" value="N_methyl_site"/>
</dbReference>
<sequence>MSSLHKGFTLIELLIVIAIVGILVSVVFVALDPATRFAEARDAIRQNDVQELLSAIKLYQVDHEGVHLSSIQNIQGNGVHMIVDGAMATGCNAYNDYCTTNVSANSTCVNLAQLVTAGYLEAVPISPAGEVVWDDGSTSGEKGTGFTLEVSNDGLVTVRTCEEEETSTEIQASR</sequence>
<comment type="caution">
    <text evidence="2">The sequence shown here is derived from an EMBL/GenBank/DDBJ whole genome shotgun (WGS) entry which is preliminary data.</text>
</comment>
<feature type="transmembrane region" description="Helical" evidence="1">
    <location>
        <begin position="7"/>
        <end position="31"/>
    </location>
</feature>
<evidence type="ECO:0000313" key="3">
    <source>
        <dbReference type="Proteomes" id="UP000229385"/>
    </source>
</evidence>
<evidence type="ECO:0008006" key="4">
    <source>
        <dbReference type="Google" id="ProtNLM"/>
    </source>
</evidence>
<protein>
    <recommendedName>
        <fullName evidence="4">Type II secretion system protein GspG C-terminal domain-containing protein</fullName>
    </recommendedName>
</protein>
<dbReference type="Proteomes" id="UP000229385">
    <property type="component" value="Unassembled WGS sequence"/>
</dbReference>
<evidence type="ECO:0000256" key="1">
    <source>
        <dbReference type="SAM" id="Phobius"/>
    </source>
</evidence>
<dbReference type="PROSITE" id="PS00409">
    <property type="entry name" value="PROKAR_NTER_METHYL"/>
    <property type="match status" value="1"/>
</dbReference>
<dbReference type="AlphaFoldDB" id="A0A2M7XCF8"/>
<keyword evidence="1" id="KW-0472">Membrane</keyword>
<keyword evidence="1" id="KW-0812">Transmembrane</keyword>
<dbReference type="NCBIfam" id="TIGR02532">
    <property type="entry name" value="IV_pilin_GFxxxE"/>
    <property type="match status" value="1"/>
</dbReference>
<reference evidence="3" key="1">
    <citation type="submission" date="2017-09" db="EMBL/GenBank/DDBJ databases">
        <title>Depth-based differentiation of microbial function through sediment-hosted aquifers and enrichment of novel symbionts in the deep terrestrial subsurface.</title>
        <authorList>
            <person name="Probst A.J."/>
            <person name="Ladd B."/>
            <person name="Jarett J.K."/>
            <person name="Geller-Mcgrath D.E."/>
            <person name="Sieber C.M.K."/>
            <person name="Emerson J.B."/>
            <person name="Anantharaman K."/>
            <person name="Thomas B.C."/>
            <person name="Malmstrom R."/>
            <person name="Stieglmeier M."/>
            <person name="Klingl A."/>
            <person name="Woyke T."/>
            <person name="Ryan C.M."/>
            <person name="Banfield J.F."/>
        </authorList>
    </citation>
    <scope>NUCLEOTIDE SEQUENCE [LARGE SCALE GENOMIC DNA]</scope>
</reference>
<dbReference type="Pfam" id="PF07963">
    <property type="entry name" value="N_methyl"/>
    <property type="match status" value="1"/>
</dbReference>
<accession>A0A2M7XCF8</accession>
<organism evidence="2 3">
    <name type="scientific">Candidatus Uhrbacteria bacterium CG_4_9_14_3_um_filter_50_9</name>
    <dbReference type="NCBI Taxonomy" id="1975035"/>
    <lineage>
        <taxon>Bacteria</taxon>
        <taxon>Candidatus Uhriibacteriota</taxon>
    </lineage>
</organism>
<name>A0A2M7XCF8_9BACT</name>
<dbReference type="InterPro" id="IPR045584">
    <property type="entry name" value="Pilin-like"/>
</dbReference>
<dbReference type="EMBL" id="PFWU01000030">
    <property type="protein sequence ID" value="PJA45568.1"/>
    <property type="molecule type" value="Genomic_DNA"/>
</dbReference>
<proteinExistence type="predicted"/>
<dbReference type="Gene3D" id="3.30.700.10">
    <property type="entry name" value="Glycoprotein, Type 4 Pilin"/>
    <property type="match status" value="1"/>
</dbReference>
<dbReference type="SUPFAM" id="SSF54523">
    <property type="entry name" value="Pili subunits"/>
    <property type="match status" value="1"/>
</dbReference>
<gene>
    <name evidence="2" type="ORF">CO174_02580</name>
</gene>
<keyword evidence="1" id="KW-1133">Transmembrane helix</keyword>